<feature type="region of interest" description="Disordered" evidence="2">
    <location>
        <begin position="1236"/>
        <end position="1255"/>
    </location>
</feature>
<reference evidence="3" key="1">
    <citation type="submission" date="2021-02" db="EMBL/GenBank/DDBJ databases">
        <title>Genome sequence Cadophora malorum strain M34.</title>
        <authorList>
            <person name="Stefanovic E."/>
            <person name="Vu D."/>
            <person name="Scully C."/>
            <person name="Dijksterhuis J."/>
            <person name="Roader J."/>
            <person name="Houbraken J."/>
        </authorList>
    </citation>
    <scope>NUCLEOTIDE SEQUENCE</scope>
    <source>
        <strain evidence="3">M34</strain>
    </source>
</reference>
<evidence type="ECO:0000313" key="3">
    <source>
        <dbReference type="EMBL" id="KAG4414332.1"/>
    </source>
</evidence>
<accession>A0A8H7T8A5</accession>
<keyword evidence="1" id="KW-0175">Coiled coil</keyword>
<feature type="compositionally biased region" description="Basic and acidic residues" evidence="2">
    <location>
        <begin position="1"/>
        <end position="13"/>
    </location>
</feature>
<feature type="compositionally biased region" description="Basic residues" evidence="2">
    <location>
        <begin position="637"/>
        <end position="646"/>
    </location>
</feature>
<feature type="compositionally biased region" description="Basic residues" evidence="2">
    <location>
        <begin position="364"/>
        <end position="381"/>
    </location>
</feature>
<feature type="compositionally biased region" description="Low complexity" evidence="2">
    <location>
        <begin position="319"/>
        <end position="343"/>
    </location>
</feature>
<feature type="coiled-coil region" evidence="1">
    <location>
        <begin position="763"/>
        <end position="815"/>
    </location>
</feature>
<dbReference type="OrthoDB" id="3559750at2759"/>
<sequence>MPPKKDKSLEEPSKASNGSKAAPKTKTAKAAKAPKTSKASKTPAPAPVAEASALQTPAPARPLNPERDVRRRTRANPSPGLSERNPIDKEPSFTKKRSIIRRTAVKNAAAARDQDAEESTRTETPSASHSPELEESRSTSPEPTPQPPSISLTPGSFAADSSSHQAAESLSKSARGTKRTRIQADNSSDADTEGVNTERKAKRPRGDDQPFEHFTPVAASKSNIQVSNNIVQATPQTVSIKHTEATPQTPARIEGNVGEQRSVSSLSVTNKDTSTYFTPKATQAEAHKANPEHRESEVDAGERSLSLAVTPSIQGPADAAASSSKSAAKSAAKTPSMPAPMTARRTLTMGPDPEHEAMMESLRRRQKQRTLPKPLLSRKSKPVKEVEKLHFSDASDSEDQEPLDAEGLRTIKENAKYTLANLAAEKQGKPKPYVWGPNPALQKKKPQKKSDARTAAPTAASDRKRQDPQRFIAIHVQTQDGPELLNISFAMSDAILKTYHMLTEYPDEIKDASDVEAGLKLLIMSKRAAAASAATSTEDNQAMVDQSPAGPSAASAEDMPSGDDLTPESETPAASRVPGWSLISTVKSVVSKPFEFFGGANQDAGPSNADDQSGSPSKIPNTPTPANRVRRGDPLKRRALLNKGKGKASAVPLSKVNEFEEHSQNFRGKQRESMVESTADEELPHNSQSVPADLYKQPQRVRRRDKDYYERKYAVPPIDPLTGNYVRARTFYAVPYPPSSDEDSSSDEDFETGLPKGPRLYVMQVDKTEKERLETEREEKERLVREAEEKKKRLAEEARLEKERLEDEAAWEKQYLELMPHDLDDLYLAHPDRLYFKKSPYAELRMARRYEKNESLPGQAYPSEAMKRFLVYYHKRRGTEGAFMTGEPVYSYEERVERRKRFPPPPAPEPKVWKPIRFGTQECKDWQVKRLAELEEQLHKQRCYGCEKCGPRVDPLLDWDPWKKNKDTGDSGASASSPNAEADVNDKEKDVGDSGASASTADTKGEANVNDKEKVIDKEKEAAEKEDVEAFQLNRTSEKEENAFDSNASASSAIANGETNVVKSTMEVTDKEIVAQPSDMQSFFDMARRKTPAKNVASEAQTPTTNATKHTATFNNASAVHTPITNAAPETQTPTTIHAHGAQIPVFNDEEQVHTPAINYAQQAQLEAIRQQVLKHQPQVPSKLGMSPLFQSPLQPNPFLSSPLQYNSPQSNPLNEIQANERWRSSLQLGGLLSRENATTQDNDMSEIEGMPEVDPNEQEFIILPGVRNIPPREVV</sequence>
<protein>
    <submittedName>
        <fullName evidence="3">Uncharacterized protein</fullName>
    </submittedName>
</protein>
<feature type="region of interest" description="Disordered" evidence="2">
    <location>
        <begin position="235"/>
        <end position="406"/>
    </location>
</feature>
<keyword evidence="4" id="KW-1185">Reference proteome</keyword>
<feature type="compositionally biased region" description="Acidic residues" evidence="2">
    <location>
        <begin position="395"/>
        <end position="404"/>
    </location>
</feature>
<feature type="region of interest" description="Disordered" evidence="2">
    <location>
        <begin position="600"/>
        <end position="708"/>
    </location>
</feature>
<feature type="compositionally biased region" description="Basic and acidic residues" evidence="2">
    <location>
        <begin position="960"/>
        <end position="969"/>
    </location>
</feature>
<feature type="compositionally biased region" description="Polar residues" evidence="2">
    <location>
        <begin position="259"/>
        <end position="281"/>
    </location>
</feature>
<feature type="region of interest" description="Disordered" evidence="2">
    <location>
        <begin position="736"/>
        <end position="756"/>
    </location>
</feature>
<dbReference type="Proteomes" id="UP000664132">
    <property type="component" value="Unassembled WGS sequence"/>
</dbReference>
<feature type="region of interest" description="Disordered" evidence="2">
    <location>
        <begin position="1"/>
        <end position="222"/>
    </location>
</feature>
<feature type="compositionally biased region" description="Acidic residues" evidence="2">
    <location>
        <begin position="1244"/>
        <end position="1255"/>
    </location>
</feature>
<feature type="compositionally biased region" description="Basic and acidic residues" evidence="2">
    <location>
        <begin position="352"/>
        <end position="363"/>
    </location>
</feature>
<feature type="compositionally biased region" description="Basic and acidic residues" evidence="2">
    <location>
        <begin position="196"/>
        <end position="211"/>
    </location>
</feature>
<feature type="compositionally biased region" description="Basic and acidic residues" evidence="2">
    <location>
        <begin position="1003"/>
        <end position="1025"/>
    </location>
</feature>
<comment type="caution">
    <text evidence="3">The sequence shown here is derived from an EMBL/GenBank/DDBJ whole genome shotgun (WGS) entry which is preliminary data.</text>
</comment>
<feature type="region of interest" description="Disordered" evidence="2">
    <location>
        <begin position="960"/>
        <end position="1051"/>
    </location>
</feature>
<feature type="region of interest" description="Disordered" evidence="2">
    <location>
        <begin position="427"/>
        <end position="468"/>
    </location>
</feature>
<gene>
    <name evidence="3" type="ORF">IFR04_012539</name>
</gene>
<feature type="compositionally biased region" description="Basic and acidic residues" evidence="2">
    <location>
        <begin position="382"/>
        <end position="393"/>
    </location>
</feature>
<evidence type="ECO:0000256" key="1">
    <source>
        <dbReference type="SAM" id="Coils"/>
    </source>
</evidence>
<feature type="compositionally biased region" description="Basic residues" evidence="2">
    <location>
        <begin position="94"/>
        <end position="104"/>
    </location>
</feature>
<dbReference type="EMBL" id="JAFJYH010000270">
    <property type="protein sequence ID" value="KAG4414332.1"/>
    <property type="molecule type" value="Genomic_DNA"/>
</dbReference>
<feature type="compositionally biased region" description="Basic and acidic residues" evidence="2">
    <location>
        <begin position="657"/>
        <end position="674"/>
    </location>
</feature>
<feature type="compositionally biased region" description="Basic and acidic residues" evidence="2">
    <location>
        <begin position="112"/>
        <end position="121"/>
    </location>
</feature>
<feature type="region of interest" description="Disordered" evidence="2">
    <location>
        <begin position="534"/>
        <end position="576"/>
    </location>
</feature>
<dbReference type="AlphaFoldDB" id="A0A8H7T8A5"/>
<name>A0A8H7T8A5_9HELO</name>
<organism evidence="3 4">
    <name type="scientific">Cadophora malorum</name>
    <dbReference type="NCBI Taxonomy" id="108018"/>
    <lineage>
        <taxon>Eukaryota</taxon>
        <taxon>Fungi</taxon>
        <taxon>Dikarya</taxon>
        <taxon>Ascomycota</taxon>
        <taxon>Pezizomycotina</taxon>
        <taxon>Leotiomycetes</taxon>
        <taxon>Helotiales</taxon>
        <taxon>Ploettnerulaceae</taxon>
        <taxon>Cadophora</taxon>
    </lineage>
</organism>
<feature type="compositionally biased region" description="Polar residues" evidence="2">
    <location>
        <begin position="609"/>
        <end position="625"/>
    </location>
</feature>
<feature type="compositionally biased region" description="Polar residues" evidence="2">
    <location>
        <begin position="235"/>
        <end position="249"/>
    </location>
</feature>
<proteinExistence type="predicted"/>
<feature type="compositionally biased region" description="Acidic residues" evidence="2">
    <location>
        <begin position="740"/>
        <end position="751"/>
    </location>
</feature>
<feature type="compositionally biased region" description="Polar residues" evidence="2">
    <location>
        <begin position="159"/>
        <end position="174"/>
    </location>
</feature>
<feature type="compositionally biased region" description="Low complexity" evidence="2">
    <location>
        <begin position="19"/>
        <end position="43"/>
    </location>
</feature>
<evidence type="ECO:0000256" key="2">
    <source>
        <dbReference type="SAM" id="MobiDB-lite"/>
    </source>
</evidence>
<evidence type="ECO:0000313" key="4">
    <source>
        <dbReference type="Proteomes" id="UP000664132"/>
    </source>
</evidence>
<feature type="compositionally biased region" description="Basic and acidic residues" evidence="2">
    <location>
        <begin position="285"/>
        <end position="302"/>
    </location>
</feature>